<sequence length="393" mass="41854">MKRRPRQPSLARLGFTLVELLVVIAIIGVLVALLLPAVQAAREAARRSQCVNNLKQVMLSMHNHESAKRAFPSGGVSPWPYIEDFLTDSKPGVSNTGTSGSPLGPDRQGLSWAFQTLPYLEGQATYNIKTTAQLEQSDVPMYHCPSRRPPTRALGTGPYLMDYAAAVPLNTAAEMGTLYSTAIQLSPDWGTKGCQLQQMWGSNGGGPRFMIGGDGTPTIDQETTSGSTTSATLAGKSKGYSPAMGVIVRANYCALCGDGKRNTGFYTRVSFNQIPDGSSNTLVISEKRLEPRLYDGGAGHDDRGWSDGWDFDTLRSTICVPDSDQDYEPPSSGGSNPKAGAVAYSFGSAHAAGIAGGFADASVRTIGYGIDVVVFNYLGHRADEQNIDAGNLQ</sequence>
<proteinExistence type="predicted"/>
<dbReference type="PANTHER" id="PTHR30093:SF2">
    <property type="entry name" value="TYPE II SECRETION SYSTEM PROTEIN H"/>
    <property type="match status" value="1"/>
</dbReference>
<dbReference type="RefSeq" id="WP_152101187.1">
    <property type="nucleotide sequence ID" value="NZ_AP021861.1"/>
</dbReference>
<evidence type="ECO:0000313" key="3">
    <source>
        <dbReference type="Proteomes" id="UP000326837"/>
    </source>
</evidence>
<dbReference type="InterPro" id="IPR012902">
    <property type="entry name" value="N_methyl_site"/>
</dbReference>
<name>A0A5K7XHP4_9BACT</name>
<dbReference type="Gene3D" id="3.30.700.10">
    <property type="entry name" value="Glycoprotein, Type 4 Pilin"/>
    <property type="match status" value="1"/>
</dbReference>
<dbReference type="EMBL" id="AP021861">
    <property type="protein sequence ID" value="BBO35915.1"/>
    <property type="molecule type" value="Genomic_DNA"/>
</dbReference>
<organism evidence="2 3">
    <name type="scientific">Lacipirellula parvula</name>
    <dbReference type="NCBI Taxonomy" id="2650471"/>
    <lineage>
        <taxon>Bacteria</taxon>
        <taxon>Pseudomonadati</taxon>
        <taxon>Planctomycetota</taxon>
        <taxon>Planctomycetia</taxon>
        <taxon>Pirellulales</taxon>
        <taxon>Lacipirellulaceae</taxon>
        <taxon>Lacipirellula</taxon>
    </lineage>
</organism>
<dbReference type="SUPFAM" id="SSF54523">
    <property type="entry name" value="Pili subunits"/>
    <property type="match status" value="1"/>
</dbReference>
<keyword evidence="3" id="KW-1185">Reference proteome</keyword>
<dbReference type="Proteomes" id="UP000326837">
    <property type="component" value="Chromosome"/>
</dbReference>
<reference evidence="3" key="1">
    <citation type="submission" date="2019-10" db="EMBL/GenBank/DDBJ databases">
        <title>Lacipirellula parvula gen. nov., sp. nov., representing a lineage of planctomycetes widespread in freshwater anoxic habitats, and description of the family Lacipirellulaceae.</title>
        <authorList>
            <person name="Dedysh S.N."/>
            <person name="Kulichevskaya I.S."/>
            <person name="Beletsky A.V."/>
            <person name="Rakitin A.L."/>
            <person name="Mardanov A.V."/>
            <person name="Ivanova A.A."/>
            <person name="Saltykova V.X."/>
            <person name="Rijpstra W.I.C."/>
            <person name="Sinninghe Damste J.S."/>
            <person name="Ravin N.V."/>
        </authorList>
    </citation>
    <scope>NUCLEOTIDE SEQUENCE [LARGE SCALE GENOMIC DNA]</scope>
    <source>
        <strain evidence="3">PX69</strain>
    </source>
</reference>
<dbReference type="KEGG" id="lpav:PLANPX_5527"/>
<dbReference type="NCBIfam" id="TIGR02532">
    <property type="entry name" value="IV_pilin_GFxxxE"/>
    <property type="match status" value="1"/>
</dbReference>
<evidence type="ECO:0000313" key="2">
    <source>
        <dbReference type="EMBL" id="BBO35915.1"/>
    </source>
</evidence>
<protein>
    <recommendedName>
        <fullName evidence="1">DUF1559 domain-containing protein</fullName>
    </recommendedName>
</protein>
<gene>
    <name evidence="2" type="ORF">PLANPX_5527</name>
</gene>
<feature type="domain" description="DUF1559" evidence="1">
    <location>
        <begin position="39"/>
        <end position="371"/>
    </location>
</feature>
<dbReference type="Pfam" id="PF07963">
    <property type="entry name" value="N_methyl"/>
    <property type="match status" value="1"/>
</dbReference>
<dbReference type="Pfam" id="PF07596">
    <property type="entry name" value="SBP_bac_10"/>
    <property type="match status" value="1"/>
</dbReference>
<dbReference type="InterPro" id="IPR011453">
    <property type="entry name" value="DUF1559"/>
</dbReference>
<accession>A0A5K7XHP4</accession>
<dbReference type="InterPro" id="IPR045584">
    <property type="entry name" value="Pilin-like"/>
</dbReference>
<evidence type="ECO:0000259" key="1">
    <source>
        <dbReference type="Pfam" id="PF07596"/>
    </source>
</evidence>
<dbReference type="AlphaFoldDB" id="A0A5K7XHP4"/>
<dbReference type="PANTHER" id="PTHR30093">
    <property type="entry name" value="GENERAL SECRETION PATHWAY PROTEIN G"/>
    <property type="match status" value="1"/>
</dbReference>